<name>A0AAU9S3J2_THLAR</name>
<dbReference type="Pfam" id="PF04795">
    <property type="entry name" value="PAPA-1"/>
    <property type="match status" value="1"/>
</dbReference>
<feature type="region of interest" description="Disordered" evidence="1">
    <location>
        <begin position="193"/>
        <end position="354"/>
    </location>
</feature>
<reference evidence="3 4" key="1">
    <citation type="submission" date="2022-03" db="EMBL/GenBank/DDBJ databases">
        <authorList>
            <person name="Nunn A."/>
            <person name="Chopra R."/>
            <person name="Nunn A."/>
            <person name="Contreras Garrido A."/>
        </authorList>
    </citation>
    <scope>NUCLEOTIDE SEQUENCE [LARGE SCALE GENOMIC DNA]</scope>
</reference>
<dbReference type="GO" id="GO:0031011">
    <property type="term" value="C:Ino80 complex"/>
    <property type="evidence" value="ECO:0007669"/>
    <property type="project" value="InterPro"/>
</dbReference>
<evidence type="ECO:0000259" key="2">
    <source>
        <dbReference type="SMART" id="SM01406"/>
    </source>
</evidence>
<dbReference type="EMBL" id="OU466860">
    <property type="protein sequence ID" value="CAH2057646.1"/>
    <property type="molecule type" value="Genomic_DNA"/>
</dbReference>
<proteinExistence type="predicted"/>
<feature type="region of interest" description="Disordered" evidence="1">
    <location>
        <begin position="419"/>
        <end position="516"/>
    </location>
</feature>
<protein>
    <recommendedName>
        <fullName evidence="2">INO80 complex subunit B-like conserved region domain-containing protein</fullName>
    </recommendedName>
</protein>
<dbReference type="AlphaFoldDB" id="A0AAU9S3J2"/>
<evidence type="ECO:0000313" key="3">
    <source>
        <dbReference type="EMBL" id="CAH2057646.1"/>
    </source>
</evidence>
<dbReference type="Pfam" id="PF04438">
    <property type="entry name" value="zf-HIT"/>
    <property type="match status" value="1"/>
</dbReference>
<accession>A0AAU9S3J2</accession>
<dbReference type="Proteomes" id="UP000836841">
    <property type="component" value="Chromosome 4"/>
</dbReference>
<feature type="compositionally biased region" description="Polar residues" evidence="1">
    <location>
        <begin position="270"/>
        <end position="287"/>
    </location>
</feature>
<gene>
    <name evidence="3" type="ORF">TAV2_LOCUS14162</name>
</gene>
<sequence>MVNEEIISLSPLYSLLVSILIPNSFPNPNSSWILSSIFPPNPAYVVSYHHLLYPLNPPSNAGSSLLSSLDCATIGVFVLFSNGFDSIVCVRAWRFLNSSLNLQVKWFVKSEESVYAYIYSTMEGNGGAHYDGLKNMVRKKRSLTCRRPRPEGSILLTPSDGFSKISSDDIPAFDTNPRRKEFSLSHCISRAESIAESERGNNDSRRREIINRNKRSTEGVLAPASWKTPRLEDEGDGMSNGKGADLDERVGQTKKMKLKIGGVTRLVHANGSSGKSSKPVNDTTRSNNEMEESSEDCESPLDKKADLQGVTWNAEKGESMVGRGKQGEPTGSVRKSKRAPKKRAFDSDDDDNDDEIRYLEKLKYKNVSVCNEDTESGRRQLKPSGITIGEISGKRISASENSPGDMDLADELESVPDEKEIGNEIKRESTLTSRQRALASSASGRSSTIEFPDGLPPTTSRRKKENLSEMEQQLKKAEAAQRRKVQIEKAARESEAEAIRKILGQDSSRKKREDKIKKRLDEMAQEKAAHEEMAPTSFIRTIMGPSGTTVSFPIDKVPSLFDQQPVSYPPPRENCAGPSCTNPYKYRHSKTNAPLCSLKCYKAVDAQRQTTPAVDAQQQTAPAVDAQQQTAPAVDAQQQTAPA</sequence>
<dbReference type="CDD" id="cd22249">
    <property type="entry name" value="UDM1_RNF168_RNF169-like"/>
    <property type="match status" value="1"/>
</dbReference>
<feature type="compositionally biased region" description="Basic and acidic residues" evidence="1">
    <location>
        <begin position="196"/>
        <end position="217"/>
    </location>
</feature>
<dbReference type="PANTHER" id="PTHR21561">
    <property type="entry name" value="INO80 COMPLEX SUBUNIT B"/>
    <property type="match status" value="1"/>
</dbReference>
<dbReference type="InterPro" id="IPR007529">
    <property type="entry name" value="Znf_HIT"/>
</dbReference>
<keyword evidence="4" id="KW-1185">Reference proteome</keyword>
<feature type="compositionally biased region" description="Basic and acidic residues" evidence="1">
    <location>
        <begin position="507"/>
        <end position="516"/>
    </location>
</feature>
<feature type="compositionally biased region" description="Acidic residues" evidence="1">
    <location>
        <begin position="289"/>
        <end position="299"/>
    </location>
</feature>
<organism evidence="3 4">
    <name type="scientific">Thlaspi arvense</name>
    <name type="common">Field penny-cress</name>
    <dbReference type="NCBI Taxonomy" id="13288"/>
    <lineage>
        <taxon>Eukaryota</taxon>
        <taxon>Viridiplantae</taxon>
        <taxon>Streptophyta</taxon>
        <taxon>Embryophyta</taxon>
        <taxon>Tracheophyta</taxon>
        <taxon>Spermatophyta</taxon>
        <taxon>Magnoliopsida</taxon>
        <taxon>eudicotyledons</taxon>
        <taxon>Gunneridae</taxon>
        <taxon>Pentapetalae</taxon>
        <taxon>rosids</taxon>
        <taxon>malvids</taxon>
        <taxon>Brassicales</taxon>
        <taxon>Brassicaceae</taxon>
        <taxon>Thlaspideae</taxon>
        <taxon>Thlaspi</taxon>
    </lineage>
</organism>
<feature type="compositionally biased region" description="Basic and acidic residues" evidence="1">
    <location>
        <begin position="472"/>
        <end position="500"/>
    </location>
</feature>
<dbReference type="SMART" id="SM01406">
    <property type="entry name" value="PAPA-1"/>
    <property type="match status" value="1"/>
</dbReference>
<feature type="compositionally biased region" description="Low complexity" evidence="1">
    <location>
        <begin position="433"/>
        <end position="447"/>
    </location>
</feature>
<dbReference type="InterPro" id="IPR006880">
    <property type="entry name" value="INO80B_C"/>
</dbReference>
<evidence type="ECO:0000313" key="4">
    <source>
        <dbReference type="Proteomes" id="UP000836841"/>
    </source>
</evidence>
<dbReference type="GO" id="GO:0006338">
    <property type="term" value="P:chromatin remodeling"/>
    <property type="evidence" value="ECO:0007669"/>
    <property type="project" value="InterPro"/>
</dbReference>
<feature type="domain" description="INO80 complex subunit B-like conserved region" evidence="2">
    <location>
        <begin position="471"/>
        <end position="556"/>
    </location>
</feature>
<dbReference type="InterPro" id="IPR029523">
    <property type="entry name" value="INO80B/Ies2"/>
</dbReference>
<feature type="compositionally biased region" description="Basic and acidic residues" evidence="1">
    <location>
        <begin position="419"/>
        <end position="429"/>
    </location>
</feature>
<dbReference type="PANTHER" id="PTHR21561:SF25">
    <property type="entry name" value="OS03G0811500 PROTEIN"/>
    <property type="match status" value="1"/>
</dbReference>
<feature type="region of interest" description="Disordered" evidence="1">
    <location>
        <begin position="608"/>
        <end position="643"/>
    </location>
</feature>
<dbReference type="CDD" id="cd23021">
    <property type="entry name" value="zf-HIT_IN80B"/>
    <property type="match status" value="1"/>
</dbReference>
<evidence type="ECO:0000256" key="1">
    <source>
        <dbReference type="SAM" id="MobiDB-lite"/>
    </source>
</evidence>